<dbReference type="PROSITE" id="PS50005">
    <property type="entry name" value="TPR"/>
    <property type="match status" value="2"/>
</dbReference>
<evidence type="ECO:0000256" key="3">
    <source>
        <dbReference type="PROSITE-ProRule" id="PRU00339"/>
    </source>
</evidence>
<dbReference type="SUPFAM" id="SSF48452">
    <property type="entry name" value="TPR-like"/>
    <property type="match status" value="1"/>
</dbReference>
<dbReference type="AlphaFoldDB" id="A0A8S3HWP1"/>
<protein>
    <recommendedName>
        <fullName evidence="6">Kinesin light chain</fullName>
    </recommendedName>
</protein>
<keyword evidence="1" id="KW-0677">Repeat</keyword>
<dbReference type="PROSITE" id="PS50293">
    <property type="entry name" value="TPR_REGION"/>
    <property type="match status" value="2"/>
</dbReference>
<evidence type="ECO:0000313" key="5">
    <source>
        <dbReference type="Proteomes" id="UP000681720"/>
    </source>
</evidence>
<gene>
    <name evidence="4" type="ORF">GIL414_LOCUS71807</name>
</gene>
<organism evidence="4 5">
    <name type="scientific">Rotaria magnacalcarata</name>
    <dbReference type="NCBI Taxonomy" id="392030"/>
    <lineage>
        <taxon>Eukaryota</taxon>
        <taxon>Metazoa</taxon>
        <taxon>Spiralia</taxon>
        <taxon>Gnathifera</taxon>
        <taxon>Rotifera</taxon>
        <taxon>Eurotatoria</taxon>
        <taxon>Bdelloidea</taxon>
        <taxon>Philodinida</taxon>
        <taxon>Philodinidae</taxon>
        <taxon>Rotaria</taxon>
    </lineage>
</organism>
<evidence type="ECO:0000256" key="2">
    <source>
        <dbReference type="ARBA" id="ARBA00022803"/>
    </source>
</evidence>
<accession>A0A8S3HWP1</accession>
<dbReference type="InterPro" id="IPR011990">
    <property type="entry name" value="TPR-like_helical_dom_sf"/>
</dbReference>
<dbReference type="Pfam" id="PF13424">
    <property type="entry name" value="TPR_12"/>
    <property type="match status" value="1"/>
</dbReference>
<name>A0A8S3HWP1_9BILA</name>
<evidence type="ECO:0000313" key="4">
    <source>
        <dbReference type="EMBL" id="CAF5187829.1"/>
    </source>
</evidence>
<dbReference type="Proteomes" id="UP000681720">
    <property type="component" value="Unassembled WGS sequence"/>
</dbReference>
<evidence type="ECO:0000256" key="1">
    <source>
        <dbReference type="ARBA" id="ARBA00022737"/>
    </source>
</evidence>
<reference evidence="4" key="1">
    <citation type="submission" date="2021-02" db="EMBL/GenBank/DDBJ databases">
        <authorList>
            <person name="Nowell W R."/>
        </authorList>
    </citation>
    <scope>NUCLEOTIDE SEQUENCE</scope>
</reference>
<dbReference type="PANTHER" id="PTHR45641">
    <property type="entry name" value="TETRATRICOPEPTIDE REPEAT PROTEIN (AFU_ORTHOLOGUE AFUA_6G03870)"/>
    <property type="match status" value="1"/>
</dbReference>
<dbReference type="EMBL" id="CAJOBJ010335056">
    <property type="protein sequence ID" value="CAF5187829.1"/>
    <property type="molecule type" value="Genomic_DNA"/>
</dbReference>
<dbReference type="InterPro" id="IPR019734">
    <property type="entry name" value="TPR_rpt"/>
</dbReference>
<dbReference type="PANTHER" id="PTHR45641:SF19">
    <property type="entry name" value="NEPHROCYSTIN-3"/>
    <property type="match status" value="1"/>
</dbReference>
<proteinExistence type="predicted"/>
<evidence type="ECO:0008006" key="6">
    <source>
        <dbReference type="Google" id="ProtNLM"/>
    </source>
</evidence>
<feature type="non-terminal residue" evidence="4">
    <location>
        <position position="1"/>
    </location>
</feature>
<feature type="repeat" description="TPR" evidence="3">
    <location>
        <begin position="29"/>
        <end position="62"/>
    </location>
</feature>
<comment type="caution">
    <text evidence="4">The sequence shown here is derived from an EMBL/GenBank/DDBJ whole genome shotgun (WGS) entry which is preliminary data.</text>
</comment>
<dbReference type="Gene3D" id="1.25.40.10">
    <property type="entry name" value="Tetratricopeptide repeat domain"/>
    <property type="match status" value="1"/>
</dbReference>
<feature type="repeat" description="TPR" evidence="3">
    <location>
        <begin position="71"/>
        <end position="104"/>
    </location>
</feature>
<keyword evidence="2 3" id="KW-0802">TPR repeat</keyword>
<dbReference type="SMART" id="SM00028">
    <property type="entry name" value="TPR"/>
    <property type="match status" value="2"/>
</dbReference>
<sequence length="176" mass="19691">GDYSKALEFYEKSCKIKEKCLSPNDPDLATTYSNIGSVYNNMGDYTKALEFYENDLKITKKSLPSNHPDLAASYSNIGSAYSNMGDYAKALEFYEKDLEITKKSLPPNHPDLANSYHNIGTMFYGIENKNSGEDNTMPIMDGTNKDMLDAIYANMEPPTLAASNLTEDDRSKCETR</sequence>